<evidence type="ECO:0000313" key="3">
    <source>
        <dbReference type="Proteomes" id="UP001201812"/>
    </source>
</evidence>
<comment type="caution">
    <text evidence="2">The sequence shown here is derived from an EMBL/GenBank/DDBJ whole genome shotgun (WGS) entry which is preliminary data.</text>
</comment>
<keyword evidence="3" id="KW-1185">Reference proteome</keyword>
<dbReference type="Proteomes" id="UP001201812">
    <property type="component" value="Unassembled WGS sequence"/>
</dbReference>
<feature type="region of interest" description="Disordered" evidence="1">
    <location>
        <begin position="81"/>
        <end position="113"/>
    </location>
</feature>
<proteinExistence type="predicted"/>
<accession>A0AAD4QV99</accession>
<name>A0AAD4QV99_9BILA</name>
<reference evidence="2" key="1">
    <citation type="submission" date="2022-01" db="EMBL/GenBank/DDBJ databases">
        <title>Genome Sequence Resource for Two Populations of Ditylenchus destructor, the Migratory Endoparasitic Phytonematode.</title>
        <authorList>
            <person name="Zhang H."/>
            <person name="Lin R."/>
            <person name="Xie B."/>
        </authorList>
    </citation>
    <scope>NUCLEOTIDE SEQUENCE</scope>
    <source>
        <strain evidence="2">BazhouSP</strain>
    </source>
</reference>
<dbReference type="AlphaFoldDB" id="A0AAD4QV99"/>
<protein>
    <submittedName>
        <fullName evidence="2">Uncharacterized protein</fullName>
    </submittedName>
</protein>
<sequence>MQISNSSGVAVKTAVRFWSRDCRATPCMSAGESSGLRFLRREMRTTMDAWATVKNQSLNWPWGTPIEINNQPRTDCNRLSPNTFKMKHSTSPAVGSSESEKAKPRLTMTQSDEVYQILK</sequence>
<evidence type="ECO:0000313" key="2">
    <source>
        <dbReference type="EMBL" id="KAI1691649.1"/>
    </source>
</evidence>
<gene>
    <name evidence="2" type="ORF">DdX_21748</name>
</gene>
<organism evidence="2 3">
    <name type="scientific">Ditylenchus destructor</name>
    <dbReference type="NCBI Taxonomy" id="166010"/>
    <lineage>
        <taxon>Eukaryota</taxon>
        <taxon>Metazoa</taxon>
        <taxon>Ecdysozoa</taxon>
        <taxon>Nematoda</taxon>
        <taxon>Chromadorea</taxon>
        <taxon>Rhabditida</taxon>
        <taxon>Tylenchina</taxon>
        <taxon>Tylenchomorpha</taxon>
        <taxon>Sphaerularioidea</taxon>
        <taxon>Anguinidae</taxon>
        <taxon>Anguininae</taxon>
        <taxon>Ditylenchus</taxon>
    </lineage>
</organism>
<evidence type="ECO:0000256" key="1">
    <source>
        <dbReference type="SAM" id="MobiDB-lite"/>
    </source>
</evidence>
<feature type="compositionally biased region" description="Polar residues" evidence="1">
    <location>
        <begin position="81"/>
        <end position="97"/>
    </location>
</feature>
<dbReference type="EMBL" id="JAKKPZ010000890">
    <property type="protein sequence ID" value="KAI1691649.1"/>
    <property type="molecule type" value="Genomic_DNA"/>
</dbReference>